<dbReference type="AlphaFoldDB" id="A0A9D1KLI3"/>
<accession>A0A9D1KLI3</accession>
<name>A0A9D1KLI3_9ACTN</name>
<comment type="caution">
    <text evidence="1">The sequence shown here is derived from an EMBL/GenBank/DDBJ whole genome shotgun (WGS) entry which is preliminary data.</text>
</comment>
<organism evidence="1 2">
    <name type="scientific">Candidatus Avipropionibacterium avicola</name>
    <dbReference type="NCBI Taxonomy" id="2840701"/>
    <lineage>
        <taxon>Bacteria</taxon>
        <taxon>Bacillati</taxon>
        <taxon>Actinomycetota</taxon>
        <taxon>Actinomycetes</taxon>
        <taxon>Propionibacteriales</taxon>
        <taxon>Propionibacteriaceae</taxon>
        <taxon>Propionibacteriaceae incertae sedis</taxon>
        <taxon>Candidatus Avipropionibacterium</taxon>
    </lineage>
</organism>
<gene>
    <name evidence="1" type="ORF">IAA98_03710</name>
</gene>
<evidence type="ECO:0000313" key="2">
    <source>
        <dbReference type="Proteomes" id="UP000886842"/>
    </source>
</evidence>
<proteinExistence type="predicted"/>
<dbReference type="EMBL" id="DVLP01000105">
    <property type="protein sequence ID" value="HIT74670.1"/>
    <property type="molecule type" value="Genomic_DNA"/>
</dbReference>
<protein>
    <submittedName>
        <fullName evidence="1">Uncharacterized protein</fullName>
    </submittedName>
</protein>
<evidence type="ECO:0000313" key="1">
    <source>
        <dbReference type="EMBL" id="HIT74670.1"/>
    </source>
</evidence>
<sequence>MTDLTVDVSWFKRHIDDWEDFRLHLSQASGRTNGYGTDLPEMHERMPEDLQAVVPKLTTAKETLSDNFMAGARVARRYTELLHETATAYITNEAENQAEIDSLIERLEE</sequence>
<reference evidence="1" key="1">
    <citation type="submission" date="2020-10" db="EMBL/GenBank/DDBJ databases">
        <authorList>
            <person name="Gilroy R."/>
        </authorList>
    </citation>
    <scope>NUCLEOTIDE SEQUENCE</scope>
    <source>
        <strain evidence="1">ChiGjej1B1-24693</strain>
    </source>
</reference>
<reference evidence="1" key="2">
    <citation type="journal article" date="2021" name="PeerJ">
        <title>Extensive microbial diversity within the chicken gut microbiome revealed by metagenomics and culture.</title>
        <authorList>
            <person name="Gilroy R."/>
            <person name="Ravi A."/>
            <person name="Getino M."/>
            <person name="Pursley I."/>
            <person name="Horton D.L."/>
            <person name="Alikhan N.F."/>
            <person name="Baker D."/>
            <person name="Gharbi K."/>
            <person name="Hall N."/>
            <person name="Watson M."/>
            <person name="Adriaenssens E.M."/>
            <person name="Foster-Nyarko E."/>
            <person name="Jarju S."/>
            <person name="Secka A."/>
            <person name="Antonio M."/>
            <person name="Oren A."/>
            <person name="Chaudhuri R.R."/>
            <person name="La Ragione R."/>
            <person name="Hildebrand F."/>
            <person name="Pallen M.J."/>
        </authorList>
    </citation>
    <scope>NUCLEOTIDE SEQUENCE</scope>
    <source>
        <strain evidence="1">ChiGjej1B1-24693</strain>
    </source>
</reference>
<dbReference type="Proteomes" id="UP000886842">
    <property type="component" value="Unassembled WGS sequence"/>
</dbReference>